<keyword evidence="2" id="KW-0413">Isomerase</keyword>
<gene>
    <name evidence="2" type="ORF">FrCorBMG51_03845</name>
</gene>
<dbReference type="Proteomes" id="UP000035425">
    <property type="component" value="Unassembled WGS sequence"/>
</dbReference>
<dbReference type="InterPro" id="IPR037401">
    <property type="entry name" value="SnoaL-like"/>
</dbReference>
<comment type="caution">
    <text evidence="2">The sequence shown here is derived from an EMBL/GenBank/DDBJ whole genome shotgun (WGS) entry which is preliminary data.</text>
</comment>
<evidence type="ECO:0000313" key="3">
    <source>
        <dbReference type="Proteomes" id="UP000035425"/>
    </source>
</evidence>
<dbReference type="Pfam" id="PF12680">
    <property type="entry name" value="SnoaL_2"/>
    <property type="match status" value="1"/>
</dbReference>
<dbReference type="GO" id="GO:0016853">
    <property type="term" value="F:isomerase activity"/>
    <property type="evidence" value="ECO:0007669"/>
    <property type="project" value="UniProtKB-KW"/>
</dbReference>
<name>A0ABR5F740_9ACTN</name>
<organism evidence="2 3">
    <name type="scientific">Protofrankia coriariae</name>
    <dbReference type="NCBI Taxonomy" id="1562887"/>
    <lineage>
        <taxon>Bacteria</taxon>
        <taxon>Bacillati</taxon>
        <taxon>Actinomycetota</taxon>
        <taxon>Actinomycetes</taxon>
        <taxon>Frankiales</taxon>
        <taxon>Frankiaceae</taxon>
        <taxon>Protofrankia</taxon>
    </lineage>
</organism>
<reference evidence="2 3" key="1">
    <citation type="submission" date="2014-12" db="EMBL/GenBank/DDBJ databases">
        <title>Frankia sp. BMG5.1 draft genome.</title>
        <authorList>
            <person name="Gtari M."/>
            <person name="Ghodhbane-Gtari F."/>
            <person name="Nouioui I."/>
            <person name="Ktari A."/>
            <person name="Hezbri K."/>
            <person name="Mimouni W."/>
            <person name="Sbissi I."/>
            <person name="Ayari A."/>
            <person name="Yamanaka T."/>
            <person name="Normand P."/>
            <person name="Tisa L.S."/>
            <person name="Boudabous A."/>
        </authorList>
    </citation>
    <scope>NUCLEOTIDE SEQUENCE [LARGE SCALE GENOMIC DNA]</scope>
    <source>
        <strain evidence="2 3">BMG5.1</strain>
    </source>
</reference>
<sequence length="147" mass="15454">MEAGADDVEIVTRFTSCLAVGDIETCLSLVADDLVFSEASSLPFGGDWEGRDGLVGVLRAVGRDYRVRLDAPQVSAAGDRVLVRVSGTIAARSTGRVIPLDVVDLYDVRDGLIRRVDVFYKDTAAVAGLLDGPAAARTELMTGGVPA</sequence>
<evidence type="ECO:0000259" key="1">
    <source>
        <dbReference type="Pfam" id="PF12680"/>
    </source>
</evidence>
<dbReference type="EMBL" id="JWIO01000004">
    <property type="protein sequence ID" value="KLL12546.1"/>
    <property type="molecule type" value="Genomic_DNA"/>
</dbReference>
<dbReference type="PANTHER" id="PTHR41252:SF1">
    <property type="entry name" value="BLR2505 PROTEIN"/>
    <property type="match status" value="1"/>
</dbReference>
<dbReference type="InterPro" id="IPR032710">
    <property type="entry name" value="NTF2-like_dom_sf"/>
</dbReference>
<feature type="domain" description="SnoaL-like" evidence="1">
    <location>
        <begin position="11"/>
        <end position="115"/>
    </location>
</feature>
<dbReference type="SUPFAM" id="SSF54427">
    <property type="entry name" value="NTF2-like"/>
    <property type="match status" value="1"/>
</dbReference>
<dbReference type="PANTHER" id="PTHR41252">
    <property type="entry name" value="BLR2505 PROTEIN"/>
    <property type="match status" value="1"/>
</dbReference>
<keyword evidence="3" id="KW-1185">Reference proteome</keyword>
<accession>A0ABR5F740</accession>
<protein>
    <submittedName>
        <fullName evidence="2">Ketosteroid isomerase</fullName>
    </submittedName>
</protein>
<evidence type="ECO:0000313" key="2">
    <source>
        <dbReference type="EMBL" id="KLL12546.1"/>
    </source>
</evidence>
<dbReference type="Gene3D" id="3.10.450.50">
    <property type="match status" value="1"/>
</dbReference>
<dbReference type="RefSeq" id="WP_047221846.1">
    <property type="nucleotide sequence ID" value="NZ_JWIO01000004.1"/>
</dbReference>
<proteinExistence type="predicted"/>